<dbReference type="PANTHER" id="PTHR30222:SF17">
    <property type="entry name" value="SPERMIDINE_PUTRESCINE-BINDING PERIPLASMIC PROTEIN"/>
    <property type="match status" value="1"/>
</dbReference>
<dbReference type="EMBL" id="DVMW01000018">
    <property type="protein sequence ID" value="HIU35379.1"/>
    <property type="molecule type" value="Genomic_DNA"/>
</dbReference>
<dbReference type="GO" id="GO:0015846">
    <property type="term" value="P:polyamine transport"/>
    <property type="evidence" value="ECO:0007669"/>
    <property type="project" value="InterPro"/>
</dbReference>
<evidence type="ECO:0000256" key="4">
    <source>
        <dbReference type="ARBA" id="ARBA00022764"/>
    </source>
</evidence>
<evidence type="ECO:0000256" key="6">
    <source>
        <dbReference type="SAM" id="SignalP"/>
    </source>
</evidence>
<comment type="caution">
    <text evidence="7">The sequence shown here is derived from an EMBL/GenBank/DDBJ whole genome shotgun (WGS) entry which is preliminary data.</text>
</comment>
<feature type="binding site" evidence="5">
    <location>
        <position position="110"/>
    </location>
    <ligand>
        <name>spermidine</name>
        <dbReference type="ChEBI" id="CHEBI:57834"/>
    </ligand>
</feature>
<dbReference type="Pfam" id="PF13416">
    <property type="entry name" value="SBP_bac_8"/>
    <property type="match status" value="1"/>
</dbReference>
<evidence type="ECO:0000313" key="7">
    <source>
        <dbReference type="EMBL" id="HIU35379.1"/>
    </source>
</evidence>
<dbReference type="InterPro" id="IPR001188">
    <property type="entry name" value="Sperm_putr-bd"/>
</dbReference>
<evidence type="ECO:0000313" key="8">
    <source>
        <dbReference type="Proteomes" id="UP000824071"/>
    </source>
</evidence>
<dbReference type="CDD" id="cd13590">
    <property type="entry name" value="PBP2_PotD_PotF_like"/>
    <property type="match status" value="1"/>
</dbReference>
<feature type="chain" id="PRO_5038492402" evidence="6">
    <location>
        <begin position="22"/>
        <end position="370"/>
    </location>
</feature>
<accession>A0A9D1LD75</accession>
<dbReference type="Gene3D" id="3.40.190.10">
    <property type="entry name" value="Periplasmic binding protein-like II"/>
    <property type="match status" value="2"/>
</dbReference>
<evidence type="ECO:0000256" key="3">
    <source>
        <dbReference type="ARBA" id="ARBA00022729"/>
    </source>
</evidence>
<feature type="signal peptide" evidence="6">
    <location>
        <begin position="1"/>
        <end position="21"/>
    </location>
</feature>
<organism evidence="7 8">
    <name type="scientific">Candidatus Fimenecus excrementigallinarum</name>
    <dbReference type="NCBI Taxonomy" id="2840816"/>
    <lineage>
        <taxon>Bacteria</taxon>
        <taxon>Bacillati</taxon>
        <taxon>Bacillota</taxon>
        <taxon>Clostridia</taxon>
        <taxon>Candidatus Fimenecus</taxon>
    </lineage>
</organism>
<evidence type="ECO:0000256" key="1">
    <source>
        <dbReference type="ARBA" id="ARBA00004418"/>
    </source>
</evidence>
<name>A0A9D1LD75_9FIRM</name>
<dbReference type="PIRSF" id="PIRSF019574">
    <property type="entry name" value="Periplasmic_polyamine_BP"/>
    <property type="match status" value="1"/>
</dbReference>
<dbReference type="SUPFAM" id="SSF53850">
    <property type="entry name" value="Periplasmic binding protein-like II"/>
    <property type="match status" value="1"/>
</dbReference>
<dbReference type="GO" id="GO:0042597">
    <property type="term" value="C:periplasmic space"/>
    <property type="evidence" value="ECO:0007669"/>
    <property type="project" value="UniProtKB-SubCell"/>
</dbReference>
<evidence type="ECO:0000256" key="5">
    <source>
        <dbReference type="PIRSR" id="PIRSR019574-1"/>
    </source>
</evidence>
<reference evidence="7" key="2">
    <citation type="journal article" date="2021" name="PeerJ">
        <title>Extensive microbial diversity within the chicken gut microbiome revealed by metagenomics and culture.</title>
        <authorList>
            <person name="Gilroy R."/>
            <person name="Ravi A."/>
            <person name="Getino M."/>
            <person name="Pursley I."/>
            <person name="Horton D.L."/>
            <person name="Alikhan N.F."/>
            <person name="Baker D."/>
            <person name="Gharbi K."/>
            <person name="Hall N."/>
            <person name="Watson M."/>
            <person name="Adriaenssens E.M."/>
            <person name="Foster-Nyarko E."/>
            <person name="Jarju S."/>
            <person name="Secka A."/>
            <person name="Antonio M."/>
            <person name="Oren A."/>
            <person name="Chaudhuri R.R."/>
            <person name="La Ragione R."/>
            <person name="Hildebrand F."/>
            <person name="Pallen M.J."/>
        </authorList>
    </citation>
    <scope>NUCLEOTIDE SEQUENCE</scope>
    <source>
        <strain evidence="7">ChiGjej1B1-19959</strain>
    </source>
</reference>
<keyword evidence="2" id="KW-0813">Transport</keyword>
<dbReference type="Proteomes" id="UP000824071">
    <property type="component" value="Unassembled WGS sequence"/>
</dbReference>
<dbReference type="InterPro" id="IPR006059">
    <property type="entry name" value="SBP"/>
</dbReference>
<keyword evidence="4" id="KW-0574">Periplasm</keyword>
<dbReference type="PANTHER" id="PTHR30222">
    <property type="entry name" value="SPERMIDINE/PUTRESCINE-BINDING PERIPLASMIC PROTEIN"/>
    <property type="match status" value="1"/>
</dbReference>
<gene>
    <name evidence="7" type="ORF">IAC53_02060</name>
</gene>
<protein>
    <submittedName>
        <fullName evidence="7">Spermidine/putrescine ABC transporter substrate-binding protein</fullName>
    </submittedName>
</protein>
<keyword evidence="3 6" id="KW-0732">Signal</keyword>
<comment type="subcellular location">
    <subcellularLocation>
        <location evidence="1">Periplasm</location>
    </subcellularLocation>
</comment>
<dbReference type="PROSITE" id="PS51257">
    <property type="entry name" value="PROKAR_LIPOPROTEIN"/>
    <property type="match status" value="1"/>
</dbReference>
<dbReference type="AlphaFoldDB" id="A0A9D1LD75"/>
<proteinExistence type="predicted"/>
<evidence type="ECO:0000256" key="2">
    <source>
        <dbReference type="ARBA" id="ARBA00022448"/>
    </source>
</evidence>
<dbReference type="PRINTS" id="PR00909">
    <property type="entry name" value="SPERMDNBNDNG"/>
</dbReference>
<sequence>MKKWLSAVLVLALLAGIFAMSGCGAESVTLDTSKLVGNYDVPELRGTEINVYNWGEYVSDGAEGTLDVITAFEEVTGITVNYTMYDSNEDMYAKLKSGGASYDVVIPSDYMIARMIAEDMLQPLDFANIPNYSYIADDFKDLYFDPENAYSVPYTGGMVGLIYNTTMVEGTPDSWSVMWDEAYAGNILMFNNPRDAFGIAQFLLGQSVNTTDASEWGAAADKLIEQKPVVQSYVMDEVFDKMESGEAAIAAYYGGDYLTMADVNPDLAFVYPKEGTNIFVDSMCVPSNAGNKAAAELFINFMCEPEIALANAEYLCYLCPHTAVLEDERYTLRGNEVLYPKEEVKTEYFHNLDRDTQDLLSRLWEQVKLA</sequence>
<dbReference type="GO" id="GO:0019808">
    <property type="term" value="F:polyamine binding"/>
    <property type="evidence" value="ECO:0007669"/>
    <property type="project" value="InterPro"/>
</dbReference>
<feature type="binding site" evidence="5">
    <location>
        <position position="56"/>
    </location>
    <ligand>
        <name>spermidine</name>
        <dbReference type="ChEBI" id="CHEBI:57834"/>
    </ligand>
</feature>
<reference evidence="7" key="1">
    <citation type="submission" date="2020-10" db="EMBL/GenBank/DDBJ databases">
        <authorList>
            <person name="Gilroy R."/>
        </authorList>
    </citation>
    <scope>NUCLEOTIDE SEQUENCE</scope>
    <source>
        <strain evidence="7">ChiGjej1B1-19959</strain>
    </source>
</reference>